<dbReference type="InterPro" id="IPR002110">
    <property type="entry name" value="Ankyrin_rpt"/>
</dbReference>
<dbReference type="Proteomes" id="UP000326340">
    <property type="component" value="Unassembled WGS sequence"/>
</dbReference>
<dbReference type="InterPro" id="IPR051165">
    <property type="entry name" value="Multifunctional_ANK_Repeat"/>
</dbReference>
<gene>
    <name evidence="6" type="primary">ANKRD44-1</name>
    <name evidence="6" type="ORF">CSHISOI_07568</name>
</gene>
<protein>
    <submittedName>
        <fullName evidence="6">Serine/threonine-protein phosphatase 6 regulatory ankyrin repeat subunit B</fullName>
    </submittedName>
</protein>
<evidence type="ECO:0000256" key="3">
    <source>
        <dbReference type="PROSITE-ProRule" id="PRU00023"/>
    </source>
</evidence>
<organism evidence="6 7">
    <name type="scientific">Colletotrichum shisoi</name>
    <dbReference type="NCBI Taxonomy" id="2078593"/>
    <lineage>
        <taxon>Eukaryota</taxon>
        <taxon>Fungi</taxon>
        <taxon>Dikarya</taxon>
        <taxon>Ascomycota</taxon>
        <taxon>Pezizomycotina</taxon>
        <taxon>Sordariomycetes</taxon>
        <taxon>Hypocreomycetidae</taxon>
        <taxon>Glomerellales</taxon>
        <taxon>Glomerellaceae</taxon>
        <taxon>Colletotrichum</taxon>
        <taxon>Colletotrichum destructivum species complex</taxon>
    </lineage>
</organism>
<proteinExistence type="predicted"/>
<feature type="region of interest" description="Disordered" evidence="4">
    <location>
        <begin position="1"/>
        <end position="21"/>
    </location>
</feature>
<dbReference type="AlphaFoldDB" id="A0A5Q4BLQ0"/>
<dbReference type="SUPFAM" id="SSF48403">
    <property type="entry name" value="Ankyrin repeat"/>
    <property type="match status" value="3"/>
</dbReference>
<reference evidence="6 7" key="1">
    <citation type="journal article" date="2019" name="Sci. Rep.">
        <title>Colletotrichum shisoi sp. nov., an anthracnose pathogen of Perilla frutescens in Japan: molecular phylogenetic, morphological and genomic evidence.</title>
        <authorList>
            <person name="Gan P."/>
            <person name="Tsushima A."/>
            <person name="Hiroyama R."/>
            <person name="Narusaka M."/>
            <person name="Takano Y."/>
            <person name="Narusaka Y."/>
            <person name="Kawaradani M."/>
            <person name="Damm U."/>
            <person name="Shirasu K."/>
        </authorList>
    </citation>
    <scope>NUCLEOTIDE SEQUENCE [LARGE SCALE GENOMIC DNA]</scope>
    <source>
        <strain evidence="6 7">PG-2018a</strain>
    </source>
</reference>
<evidence type="ECO:0000256" key="4">
    <source>
        <dbReference type="SAM" id="MobiDB-lite"/>
    </source>
</evidence>
<keyword evidence="2 3" id="KW-0040">ANK repeat</keyword>
<dbReference type="PANTHER" id="PTHR24123:SF141">
    <property type="entry name" value="ANKYRIN 2, ISOFORM U"/>
    <property type="match status" value="1"/>
</dbReference>
<feature type="non-terminal residue" evidence="6">
    <location>
        <position position="843"/>
    </location>
</feature>
<name>A0A5Q4BLQ0_9PEZI</name>
<keyword evidence="7" id="KW-1185">Reference proteome</keyword>
<dbReference type="Pfam" id="PF00023">
    <property type="entry name" value="Ank"/>
    <property type="match status" value="1"/>
</dbReference>
<dbReference type="PROSITE" id="PS50297">
    <property type="entry name" value="ANK_REP_REGION"/>
    <property type="match status" value="1"/>
</dbReference>
<sequence>MGLFDSPEAKKAPPPPWDNDHDRIRAWLDPTDFSGDSSEFKRHLALQAPGTGLWLKETPQFKQWISSTGASCLQINGATGVGKSVLAARPQSAADLINSFWPTEHESPLHLAAYTGLVNYARRYLPEWRHARREAGAGMFSFSAVPKPSILESALHHAVWNGHLDTMLVLWPHDDSSFHWTPGVRSDLLFSALSRHPEILEALLRLGLTPDTIPDFKRSVNDRSRNLRVAGCIAQVLTDLDAELPSHLVGEDAYEGLPEPMAVFLRSEQYGKRDIIRKNNPLARVCGAVAKSAGHVECLRLLLPVYPEIDARSGQGKQTSGVGVNDDVEATDACGNTPILCLFTTDSVEDWHGYFGLSHVGMGETREVMRALRHFLRAGADVSVPGKHGGGILNQALYRNLNIEMLELLIEYGADIHAVKTTSPTNDGNGSKKTPLLAAYWASQDTAFMTSGILYNIVNSLSEVTAFLISRGARIGDAGDPIHVIETALQSCDAESFRMLLVTDTEQTCFDPCLFTISTALKGVQNKDNVSVRDQDKAPRDPLPFIKALIDAGANLEARRQPDGVTPLLFSLRFPAHIFEAFVAAGSDLFALDHRGRGALFLLMPPADGRNWPGPDLDRMSNLIQIRGLGSSAGDELGNSLAHVAVGVGSKHGADPNVPFHIESLLETGIHYDQAGALDHIAKVLGFFSRTGEVIDVNAGDNEGLTPLHFAAIGTGQAPDLVHQVDGDGRTPLFDACISGLVEPVGALLRAGARLDAVDVQGRTPLDACAEFLQEREHWAASLSRWLQGNFAACDVYRPSVPPGPSPALKENYFGQRDTMFRDMFRETRSNLLQNEGMAIRSV</sequence>
<evidence type="ECO:0000256" key="2">
    <source>
        <dbReference type="ARBA" id="ARBA00023043"/>
    </source>
</evidence>
<evidence type="ECO:0000313" key="6">
    <source>
        <dbReference type="EMBL" id="TQN67885.1"/>
    </source>
</evidence>
<dbReference type="InterPro" id="IPR056884">
    <property type="entry name" value="NPHP3-like_N"/>
</dbReference>
<keyword evidence="1" id="KW-0677">Repeat</keyword>
<feature type="domain" description="Nephrocystin 3-like N-terminal" evidence="5">
    <location>
        <begin position="50"/>
        <end position="88"/>
    </location>
</feature>
<dbReference type="PANTHER" id="PTHR24123">
    <property type="entry name" value="ANKYRIN REPEAT-CONTAINING"/>
    <property type="match status" value="1"/>
</dbReference>
<dbReference type="Gene3D" id="1.25.40.20">
    <property type="entry name" value="Ankyrin repeat-containing domain"/>
    <property type="match status" value="4"/>
</dbReference>
<dbReference type="InterPro" id="IPR036770">
    <property type="entry name" value="Ankyrin_rpt-contain_sf"/>
</dbReference>
<accession>A0A5Q4BLQ0</accession>
<dbReference type="EMBL" id="PUHP01000816">
    <property type="protein sequence ID" value="TQN67885.1"/>
    <property type="molecule type" value="Genomic_DNA"/>
</dbReference>
<dbReference type="Pfam" id="PF24883">
    <property type="entry name" value="NPHP3_N"/>
    <property type="match status" value="1"/>
</dbReference>
<evidence type="ECO:0000256" key="1">
    <source>
        <dbReference type="ARBA" id="ARBA00022737"/>
    </source>
</evidence>
<dbReference type="PROSITE" id="PS50088">
    <property type="entry name" value="ANK_REPEAT"/>
    <property type="match status" value="1"/>
</dbReference>
<feature type="repeat" description="ANK" evidence="3">
    <location>
        <begin position="728"/>
        <end position="760"/>
    </location>
</feature>
<dbReference type="OrthoDB" id="21416at2759"/>
<dbReference type="SMART" id="SM00248">
    <property type="entry name" value="ANK"/>
    <property type="match status" value="6"/>
</dbReference>
<comment type="caution">
    <text evidence="6">The sequence shown here is derived from an EMBL/GenBank/DDBJ whole genome shotgun (WGS) entry which is preliminary data.</text>
</comment>
<evidence type="ECO:0000313" key="7">
    <source>
        <dbReference type="Proteomes" id="UP000326340"/>
    </source>
</evidence>
<evidence type="ECO:0000259" key="5">
    <source>
        <dbReference type="Pfam" id="PF24883"/>
    </source>
</evidence>